<gene>
    <name evidence="2" type="ORF">P7K49_006032</name>
</gene>
<evidence type="ECO:0000256" key="1">
    <source>
        <dbReference type="SAM" id="MobiDB-lite"/>
    </source>
</evidence>
<feature type="region of interest" description="Disordered" evidence="1">
    <location>
        <begin position="1"/>
        <end position="27"/>
    </location>
</feature>
<dbReference type="Proteomes" id="UP001266305">
    <property type="component" value="Unassembled WGS sequence"/>
</dbReference>
<dbReference type="EMBL" id="JASSZA010000003">
    <property type="protein sequence ID" value="KAK2115406.1"/>
    <property type="molecule type" value="Genomic_DNA"/>
</dbReference>
<evidence type="ECO:0000313" key="3">
    <source>
        <dbReference type="Proteomes" id="UP001266305"/>
    </source>
</evidence>
<accession>A0ABQ9W199</accession>
<organism evidence="2 3">
    <name type="scientific">Saguinus oedipus</name>
    <name type="common">Cotton-top tamarin</name>
    <name type="synonym">Oedipomidas oedipus</name>
    <dbReference type="NCBI Taxonomy" id="9490"/>
    <lineage>
        <taxon>Eukaryota</taxon>
        <taxon>Metazoa</taxon>
        <taxon>Chordata</taxon>
        <taxon>Craniata</taxon>
        <taxon>Vertebrata</taxon>
        <taxon>Euteleostomi</taxon>
        <taxon>Mammalia</taxon>
        <taxon>Eutheria</taxon>
        <taxon>Euarchontoglires</taxon>
        <taxon>Primates</taxon>
        <taxon>Haplorrhini</taxon>
        <taxon>Platyrrhini</taxon>
        <taxon>Cebidae</taxon>
        <taxon>Callitrichinae</taxon>
        <taxon>Saguinus</taxon>
    </lineage>
</organism>
<evidence type="ECO:0000313" key="2">
    <source>
        <dbReference type="EMBL" id="KAK2115406.1"/>
    </source>
</evidence>
<proteinExistence type="predicted"/>
<comment type="caution">
    <text evidence="2">The sequence shown here is derived from an EMBL/GenBank/DDBJ whole genome shotgun (WGS) entry which is preliminary data.</text>
</comment>
<sequence length="93" mass="9737">MVSTQPGCTPALPGADSPEARAAPLSLPPRVREGSLLSWQPRKDLAWEEVDLQGHLAACLGGQAEAVGVLQAALSDPYYEGQEVQGSLRKAGN</sequence>
<reference evidence="2 3" key="1">
    <citation type="submission" date="2023-05" db="EMBL/GenBank/DDBJ databases">
        <title>B98-5 Cell Line De Novo Hybrid Assembly: An Optical Mapping Approach.</title>
        <authorList>
            <person name="Kananen K."/>
            <person name="Auerbach J.A."/>
            <person name="Kautto E."/>
            <person name="Blachly J.S."/>
        </authorList>
    </citation>
    <scope>NUCLEOTIDE SEQUENCE [LARGE SCALE GENOMIC DNA]</scope>
    <source>
        <strain evidence="2">B95-8</strain>
        <tissue evidence="2">Cell line</tissue>
    </source>
</reference>
<keyword evidence="3" id="KW-1185">Reference proteome</keyword>
<protein>
    <submittedName>
        <fullName evidence="2">Uncharacterized protein</fullName>
    </submittedName>
</protein>
<name>A0ABQ9W199_SAGOE</name>